<dbReference type="PANTHER" id="PTHR13593:SF113">
    <property type="entry name" value="SI:DKEY-266F7.9"/>
    <property type="match status" value="1"/>
</dbReference>
<dbReference type="EMBL" id="CP159837">
    <property type="protein sequence ID" value="XCM39104.1"/>
    <property type="molecule type" value="Genomic_DNA"/>
</dbReference>
<dbReference type="Gene3D" id="3.20.20.190">
    <property type="entry name" value="Phosphatidylinositol (PI) phosphodiesterase"/>
    <property type="match status" value="1"/>
</dbReference>
<dbReference type="PANTHER" id="PTHR13593">
    <property type="match status" value="1"/>
</dbReference>
<dbReference type="InterPro" id="IPR017946">
    <property type="entry name" value="PLC-like_Pdiesterase_TIM-brl"/>
</dbReference>
<dbReference type="RefSeq" id="WP_190879583.1">
    <property type="nucleotide sequence ID" value="NZ_CP159837.1"/>
</dbReference>
<evidence type="ECO:0000313" key="1">
    <source>
        <dbReference type="EMBL" id="XCM39104.1"/>
    </source>
</evidence>
<name>A0AAU8JJW7_9CYAN</name>
<proteinExistence type="predicted"/>
<accession>A0AAU8JJW7</accession>
<dbReference type="InterPro" id="IPR051057">
    <property type="entry name" value="PI-PLC_domain"/>
</dbReference>
<protein>
    <submittedName>
        <fullName evidence="1">Uncharacterized protein</fullName>
    </submittedName>
</protein>
<sequence length="352" mass="39741">MLETTSEIGENYAVSYGFYDAGAGKSHQVYVYITENYSNWMGDLIDAIPSLKDKPFGTFVLPGSHDAGSFTAFLNDEIIQEIFKHLGKVVPVMPIAKRAIVNLFYTQKDNINTQLKLGTRYFDFRPGYTIRRLVDNELRHQHNCLPGYRFDSFLSDVVDFLKEHQNEVVVVNIKYDGFARKDMEPSDDVVEQYISNTLANSNIKKGTIEDIKRKTSEILTENKRLIVLKGSDNCRDSYNDDNYKTEDVNKLIESLQSTLAKAEESWTVLQLQSTFNGTLDGITGGVLTLSDASSALLSTKAKFDYVTYNWLTRKDNVASKCGKNLLVLLNDFVDNAMVSHAIAITKQRLDSI</sequence>
<dbReference type="GO" id="GO:0008081">
    <property type="term" value="F:phosphoric diester hydrolase activity"/>
    <property type="evidence" value="ECO:0007669"/>
    <property type="project" value="InterPro"/>
</dbReference>
<reference evidence="1" key="1">
    <citation type="submission" date="2024-07" db="EMBL/GenBank/DDBJ databases">
        <authorList>
            <person name="Kim Y.J."/>
            <person name="Jeong J.Y."/>
        </authorList>
    </citation>
    <scope>NUCLEOTIDE SEQUENCE</scope>
    <source>
        <strain evidence="1">GIHE-MW2</strain>
    </source>
</reference>
<dbReference type="GO" id="GO:0006629">
    <property type="term" value="P:lipid metabolic process"/>
    <property type="evidence" value="ECO:0007669"/>
    <property type="project" value="InterPro"/>
</dbReference>
<organism evidence="1">
    <name type="scientific">Planktothricoides raciborskii GIHE-MW2</name>
    <dbReference type="NCBI Taxonomy" id="2792601"/>
    <lineage>
        <taxon>Bacteria</taxon>
        <taxon>Bacillati</taxon>
        <taxon>Cyanobacteriota</taxon>
        <taxon>Cyanophyceae</taxon>
        <taxon>Oscillatoriophycideae</taxon>
        <taxon>Oscillatoriales</taxon>
        <taxon>Oscillatoriaceae</taxon>
        <taxon>Planktothricoides</taxon>
    </lineage>
</organism>
<dbReference type="AlphaFoldDB" id="A0AAU8JJW7"/>
<gene>
    <name evidence="1" type="ORF">ABWT76_002001</name>
</gene>
<dbReference type="SUPFAM" id="SSF51695">
    <property type="entry name" value="PLC-like phosphodiesterases"/>
    <property type="match status" value="1"/>
</dbReference>